<keyword evidence="2" id="KW-1133">Transmembrane helix</keyword>
<keyword evidence="2" id="KW-0812">Transmembrane</keyword>
<comment type="caution">
    <text evidence="3">The sequence shown here is derived from an EMBL/GenBank/DDBJ whole genome shotgun (WGS) entry which is preliminary data.</text>
</comment>
<feature type="compositionally biased region" description="Low complexity" evidence="1">
    <location>
        <begin position="64"/>
        <end position="80"/>
    </location>
</feature>
<sequence length="311" mass="34387">MFRTRPHYYYPAPTISQPATFTPDPPSPTIEAPRTPTPPLLPPSPSPQKNEPSHYASEVNAPDTGTTTKTRATSKSGGKSPSEIWYDLFEAALFSISDSQLLLSAALVINFANTGLCTTSRYHFNIAPFTAFVRVAVLLFLIGLLLLPAACFIDKNLHNETFSQLLGDQARLDAVGARQTVYERWETALWASIIPAAVMCIPVSCYQIIYNLKHNANTADKVWPGKLGGKRRMWAVMFYWSATWIAGVVCLGWVIHYIVDVKAWVHASGWMCEEGVYAEEFVRGMGQIAPIVAVGAVALASLEKWVWPIPR</sequence>
<reference evidence="3" key="1">
    <citation type="journal article" date="2023" name="Mol. Phylogenet. Evol.">
        <title>Genome-scale phylogeny and comparative genomics of the fungal order Sordariales.</title>
        <authorList>
            <person name="Hensen N."/>
            <person name="Bonometti L."/>
            <person name="Westerberg I."/>
            <person name="Brannstrom I.O."/>
            <person name="Guillou S."/>
            <person name="Cros-Aarteil S."/>
            <person name="Calhoun S."/>
            <person name="Haridas S."/>
            <person name="Kuo A."/>
            <person name="Mondo S."/>
            <person name="Pangilinan J."/>
            <person name="Riley R."/>
            <person name="LaButti K."/>
            <person name="Andreopoulos B."/>
            <person name="Lipzen A."/>
            <person name="Chen C."/>
            <person name="Yan M."/>
            <person name="Daum C."/>
            <person name="Ng V."/>
            <person name="Clum A."/>
            <person name="Steindorff A."/>
            <person name="Ohm R.A."/>
            <person name="Martin F."/>
            <person name="Silar P."/>
            <person name="Natvig D.O."/>
            <person name="Lalanne C."/>
            <person name="Gautier V."/>
            <person name="Ament-Velasquez S.L."/>
            <person name="Kruys A."/>
            <person name="Hutchinson M.I."/>
            <person name="Powell A.J."/>
            <person name="Barry K."/>
            <person name="Miller A.N."/>
            <person name="Grigoriev I.V."/>
            <person name="Debuchy R."/>
            <person name="Gladieux P."/>
            <person name="Hiltunen Thoren M."/>
            <person name="Johannesson H."/>
        </authorList>
    </citation>
    <scope>NUCLEOTIDE SEQUENCE</scope>
    <source>
        <strain evidence="3">CBS 315.58</strain>
    </source>
</reference>
<keyword evidence="2" id="KW-0472">Membrane</keyword>
<organism evidence="3 4">
    <name type="scientific">Triangularia verruculosa</name>
    <dbReference type="NCBI Taxonomy" id="2587418"/>
    <lineage>
        <taxon>Eukaryota</taxon>
        <taxon>Fungi</taxon>
        <taxon>Dikarya</taxon>
        <taxon>Ascomycota</taxon>
        <taxon>Pezizomycotina</taxon>
        <taxon>Sordariomycetes</taxon>
        <taxon>Sordariomycetidae</taxon>
        <taxon>Sordariales</taxon>
        <taxon>Podosporaceae</taxon>
        <taxon>Triangularia</taxon>
    </lineage>
</organism>
<reference evidence="3" key="2">
    <citation type="submission" date="2023-05" db="EMBL/GenBank/DDBJ databases">
        <authorList>
            <consortium name="Lawrence Berkeley National Laboratory"/>
            <person name="Steindorff A."/>
            <person name="Hensen N."/>
            <person name="Bonometti L."/>
            <person name="Westerberg I."/>
            <person name="Brannstrom I.O."/>
            <person name="Guillou S."/>
            <person name="Cros-Aarteil S."/>
            <person name="Calhoun S."/>
            <person name="Haridas S."/>
            <person name="Kuo A."/>
            <person name="Mondo S."/>
            <person name="Pangilinan J."/>
            <person name="Riley R."/>
            <person name="Labutti K."/>
            <person name="Andreopoulos B."/>
            <person name="Lipzen A."/>
            <person name="Chen C."/>
            <person name="Yanf M."/>
            <person name="Daum C."/>
            <person name="Ng V."/>
            <person name="Clum A."/>
            <person name="Ohm R."/>
            <person name="Martin F."/>
            <person name="Silar P."/>
            <person name="Natvig D."/>
            <person name="Lalanne C."/>
            <person name="Gautier V."/>
            <person name="Ament-Velasquez S.L."/>
            <person name="Kruys A."/>
            <person name="Hutchinson M.I."/>
            <person name="Powell A.J."/>
            <person name="Barry K."/>
            <person name="Miller A.N."/>
            <person name="Grigoriev I.V."/>
            <person name="Debuchy R."/>
            <person name="Gladieux P."/>
            <person name="Thoren M.H."/>
            <person name="Johannesson H."/>
        </authorList>
    </citation>
    <scope>NUCLEOTIDE SEQUENCE</scope>
    <source>
        <strain evidence="3">CBS 315.58</strain>
    </source>
</reference>
<feature type="transmembrane region" description="Helical" evidence="2">
    <location>
        <begin position="188"/>
        <end position="212"/>
    </location>
</feature>
<keyword evidence="4" id="KW-1185">Reference proteome</keyword>
<feature type="transmembrane region" description="Helical" evidence="2">
    <location>
        <begin position="288"/>
        <end position="307"/>
    </location>
</feature>
<evidence type="ECO:0000256" key="2">
    <source>
        <dbReference type="SAM" id="Phobius"/>
    </source>
</evidence>
<feature type="transmembrane region" description="Helical" evidence="2">
    <location>
        <begin position="233"/>
        <end position="259"/>
    </location>
</feature>
<dbReference type="EMBL" id="MU863959">
    <property type="protein sequence ID" value="KAK4197620.1"/>
    <property type="molecule type" value="Genomic_DNA"/>
</dbReference>
<gene>
    <name evidence="3" type="ORF">QBC40DRAFT_308874</name>
</gene>
<name>A0AAN7AU62_9PEZI</name>
<dbReference type="Proteomes" id="UP001303160">
    <property type="component" value="Unassembled WGS sequence"/>
</dbReference>
<accession>A0AAN7AU62</accession>
<feature type="transmembrane region" description="Helical" evidence="2">
    <location>
        <begin position="131"/>
        <end position="153"/>
    </location>
</feature>
<dbReference type="AlphaFoldDB" id="A0AAN7AU62"/>
<evidence type="ECO:0000313" key="3">
    <source>
        <dbReference type="EMBL" id="KAK4197620.1"/>
    </source>
</evidence>
<feature type="compositionally biased region" description="Pro residues" evidence="1">
    <location>
        <begin position="35"/>
        <end position="46"/>
    </location>
</feature>
<evidence type="ECO:0000313" key="4">
    <source>
        <dbReference type="Proteomes" id="UP001303160"/>
    </source>
</evidence>
<evidence type="ECO:0000256" key="1">
    <source>
        <dbReference type="SAM" id="MobiDB-lite"/>
    </source>
</evidence>
<protein>
    <submittedName>
        <fullName evidence="3">Uncharacterized protein</fullName>
    </submittedName>
</protein>
<feature type="region of interest" description="Disordered" evidence="1">
    <location>
        <begin position="1"/>
        <end position="80"/>
    </location>
</feature>
<proteinExistence type="predicted"/>